<feature type="non-terminal residue" evidence="2">
    <location>
        <position position="42"/>
    </location>
</feature>
<proteinExistence type="predicted"/>
<feature type="region of interest" description="Disordered" evidence="1">
    <location>
        <begin position="1"/>
        <end position="42"/>
    </location>
</feature>
<accession>A0A6J4MJL0</accession>
<dbReference type="AlphaFoldDB" id="A0A6J4MJL0"/>
<dbReference type="EMBL" id="CADCTX010000937">
    <property type="protein sequence ID" value="CAA9359659.1"/>
    <property type="molecule type" value="Genomic_DNA"/>
</dbReference>
<feature type="compositionally biased region" description="Basic and acidic residues" evidence="1">
    <location>
        <begin position="1"/>
        <end position="18"/>
    </location>
</feature>
<sequence length="42" mass="4414">CAEKKRTSGGAGEHDGGGRRGWRRGVRPECITTSREAGLNGS</sequence>
<gene>
    <name evidence="2" type="ORF">AVDCRST_MAG40-3395</name>
</gene>
<protein>
    <submittedName>
        <fullName evidence="2">Uncharacterized protein</fullName>
    </submittedName>
</protein>
<reference evidence="2" key="1">
    <citation type="submission" date="2020-02" db="EMBL/GenBank/DDBJ databases">
        <authorList>
            <person name="Meier V. D."/>
        </authorList>
    </citation>
    <scope>NUCLEOTIDE SEQUENCE</scope>
    <source>
        <strain evidence="2">AVDCRST_MAG40</strain>
    </source>
</reference>
<evidence type="ECO:0000256" key="1">
    <source>
        <dbReference type="SAM" id="MobiDB-lite"/>
    </source>
</evidence>
<evidence type="ECO:0000313" key="2">
    <source>
        <dbReference type="EMBL" id="CAA9359659.1"/>
    </source>
</evidence>
<feature type="non-terminal residue" evidence="2">
    <location>
        <position position="1"/>
    </location>
</feature>
<organism evidence="2">
    <name type="scientific">uncultured Gemmatimonadaceae bacterium</name>
    <dbReference type="NCBI Taxonomy" id="246130"/>
    <lineage>
        <taxon>Bacteria</taxon>
        <taxon>Pseudomonadati</taxon>
        <taxon>Gemmatimonadota</taxon>
        <taxon>Gemmatimonadia</taxon>
        <taxon>Gemmatimonadales</taxon>
        <taxon>Gemmatimonadaceae</taxon>
        <taxon>environmental samples</taxon>
    </lineage>
</organism>
<name>A0A6J4MJL0_9BACT</name>